<proteinExistence type="predicted"/>
<reference evidence="1 2" key="1">
    <citation type="journal article" date="2011" name="Genome Biol.">
        <title>Comparative genome sequence analysis underscores mycoparasitism as the ancestral life style of Trichoderma.</title>
        <authorList>
            <person name="Kubicek C.P."/>
            <person name="Herrera-Estrella A."/>
            <person name="Seidl-Seiboth V."/>
            <person name="Martinez D.A."/>
            <person name="Druzhinina I.S."/>
            <person name="Thon M."/>
            <person name="Zeilinger S."/>
            <person name="Casas-Flores S."/>
            <person name="Horwitz B.A."/>
            <person name="Mukherjee P.K."/>
            <person name="Mukherjee M."/>
            <person name="Kredics L."/>
            <person name="Alcaraz L.D."/>
            <person name="Aerts A."/>
            <person name="Antal Z."/>
            <person name="Atanasova L."/>
            <person name="Cervantes-Badillo M.G."/>
            <person name="Challacombe J."/>
            <person name="Chertkov O."/>
            <person name="McCluskey K."/>
            <person name="Coulpier F."/>
            <person name="Deshpande N."/>
            <person name="von Doehren H."/>
            <person name="Ebbole D.J."/>
            <person name="Esquivel-Naranjo E.U."/>
            <person name="Fekete E."/>
            <person name="Flipphi M."/>
            <person name="Glaser F."/>
            <person name="Gomez-Rodriguez E.Y."/>
            <person name="Gruber S."/>
            <person name="Han C."/>
            <person name="Henrissat B."/>
            <person name="Hermosa R."/>
            <person name="Hernandez-Onate M."/>
            <person name="Karaffa L."/>
            <person name="Kosti I."/>
            <person name="Le Crom S."/>
            <person name="Lindquist E."/>
            <person name="Lucas S."/>
            <person name="Luebeck M."/>
            <person name="Luebeck P.S."/>
            <person name="Margeot A."/>
            <person name="Metz B."/>
            <person name="Misra M."/>
            <person name="Nevalainen H."/>
            <person name="Omann M."/>
            <person name="Packer N."/>
            <person name="Perrone G."/>
            <person name="Uresti-Rivera E.E."/>
            <person name="Salamov A."/>
            <person name="Schmoll M."/>
            <person name="Seiboth B."/>
            <person name="Shapiro H."/>
            <person name="Sukno S."/>
            <person name="Tamayo-Ramos J.A."/>
            <person name="Tisch D."/>
            <person name="Wiest A."/>
            <person name="Wilkinson H.H."/>
            <person name="Zhang M."/>
            <person name="Coutinho P.M."/>
            <person name="Kenerley C.M."/>
            <person name="Monte E."/>
            <person name="Baker S.E."/>
            <person name="Grigoriev I.V."/>
        </authorList>
    </citation>
    <scope>NUCLEOTIDE SEQUENCE [LARGE SCALE GENOMIC DNA]</scope>
    <source>
        <strain evidence="2">ATCC 20476 / IMI 206040</strain>
    </source>
</reference>
<dbReference type="eggNOG" id="ENOG502S12Q">
    <property type="taxonomic scope" value="Eukaryota"/>
</dbReference>
<protein>
    <submittedName>
        <fullName evidence="1">Uncharacterized protein</fullName>
    </submittedName>
</protein>
<dbReference type="CDD" id="cd11576">
    <property type="entry name" value="GH99_GH71_like_2"/>
    <property type="match status" value="1"/>
</dbReference>
<gene>
    <name evidence="1" type="ORF">TRIATDRAFT_274127</name>
</gene>
<name>G9NTS3_HYPAI</name>
<sequence length="445" mass="49015">MYVLIKLACVQYEVTHSSLLAIATSYTPLIQPAGHLRASAIWLSIPPDDMRAHLLFISALSTAAEALAPRAAAAVDASTIQGKYMFGYQGWFRSPGKGLNTHWSTNGGVPGPGNAVFDFFPDTSAYPSECLFDTQFKYPNGTTAKLYDNTCAGVVDLHFKWMQQYGIDGVFVQRFYGALSDATFLTVLDLVQASAEKYGRVFAVEYDLSGGNSSQASVTNKIIPDYVNNIKKYTQSPAYVHQDGKPVVMAFGFGVAGRDLSASDAFNLVRDLQAEPAYVILGTTNTWAADVRNNNGLVNTYKLADAISPWTIGAYTDAGYLSYNLHWQQNDTTLTNSLGKGYVPVAWPGTSNYHLSNDLSHLDYFPRDNGSFYELQVNTVMKQKPLFIYTAMFDEVNEGTGSYACLKTNQLPTNEKFVGIDEDFTSTNHYFELAQQLATSYRALQ</sequence>
<dbReference type="STRING" id="452589.G9NTS3"/>
<dbReference type="Gene3D" id="3.20.20.80">
    <property type="entry name" value="Glycosidases"/>
    <property type="match status" value="1"/>
</dbReference>
<organism evidence="1 2">
    <name type="scientific">Hypocrea atroviridis (strain ATCC 20476 / IMI 206040)</name>
    <name type="common">Trichoderma atroviride</name>
    <dbReference type="NCBI Taxonomy" id="452589"/>
    <lineage>
        <taxon>Eukaryota</taxon>
        <taxon>Fungi</taxon>
        <taxon>Dikarya</taxon>
        <taxon>Ascomycota</taxon>
        <taxon>Pezizomycotina</taxon>
        <taxon>Sordariomycetes</taxon>
        <taxon>Hypocreomycetidae</taxon>
        <taxon>Hypocreales</taxon>
        <taxon>Hypocreaceae</taxon>
        <taxon>Trichoderma</taxon>
    </lineage>
</organism>
<dbReference type="EMBL" id="ABDG02000023">
    <property type="protein sequence ID" value="EHK46111.1"/>
    <property type="molecule type" value="Genomic_DNA"/>
</dbReference>
<evidence type="ECO:0000313" key="2">
    <source>
        <dbReference type="Proteomes" id="UP000005426"/>
    </source>
</evidence>
<dbReference type="HOGENOM" id="CLU_019346_1_0_1"/>
<dbReference type="KEGG" id="tatv:25779315"/>
<comment type="caution">
    <text evidence="1">The sequence shown here is derived from an EMBL/GenBank/DDBJ whole genome shotgun (WGS) entry which is preliminary data.</text>
</comment>
<keyword evidence="2" id="KW-1185">Reference proteome</keyword>
<dbReference type="OrthoDB" id="2589715at2759"/>
<dbReference type="GeneID" id="25779315"/>
<accession>G9NTS3</accession>
<dbReference type="Proteomes" id="UP000005426">
    <property type="component" value="Unassembled WGS sequence"/>
</dbReference>
<evidence type="ECO:0000313" key="1">
    <source>
        <dbReference type="EMBL" id="EHK46111.1"/>
    </source>
</evidence>
<dbReference type="AlphaFoldDB" id="G9NTS3"/>